<sequence>MQLLRFDSFLISNNREIFQEALDKGEGREQTLIFIFMNSFPSCPPNSPQGRQNNSKITLRRRLHQHE</sequence>
<dbReference type="EnsemblPlants" id="PNT64211">
    <property type="protein sequence ID" value="PNT64211"/>
    <property type="gene ID" value="BRADI_4g26125v3"/>
</dbReference>
<reference evidence="3" key="3">
    <citation type="submission" date="2018-08" db="UniProtKB">
        <authorList>
            <consortium name="EnsemblPlants"/>
        </authorList>
    </citation>
    <scope>IDENTIFICATION</scope>
    <source>
        <strain evidence="3">cv. Bd21</strain>
    </source>
</reference>
<evidence type="ECO:0000313" key="2">
    <source>
        <dbReference type="EMBL" id="PNT64211.1"/>
    </source>
</evidence>
<protein>
    <submittedName>
        <fullName evidence="2 3">Uncharacterized protein</fullName>
    </submittedName>
</protein>
<evidence type="ECO:0000256" key="1">
    <source>
        <dbReference type="SAM" id="MobiDB-lite"/>
    </source>
</evidence>
<keyword evidence="4" id="KW-1185">Reference proteome</keyword>
<accession>A0A2K2CQB1</accession>
<evidence type="ECO:0000313" key="3">
    <source>
        <dbReference type="EnsemblPlants" id="PNT64211"/>
    </source>
</evidence>
<feature type="compositionally biased region" description="Polar residues" evidence="1">
    <location>
        <begin position="48"/>
        <end position="57"/>
    </location>
</feature>
<proteinExistence type="predicted"/>
<feature type="region of interest" description="Disordered" evidence="1">
    <location>
        <begin position="43"/>
        <end position="67"/>
    </location>
</feature>
<organism evidence="2">
    <name type="scientific">Brachypodium distachyon</name>
    <name type="common">Purple false brome</name>
    <name type="synonym">Trachynia distachya</name>
    <dbReference type="NCBI Taxonomy" id="15368"/>
    <lineage>
        <taxon>Eukaryota</taxon>
        <taxon>Viridiplantae</taxon>
        <taxon>Streptophyta</taxon>
        <taxon>Embryophyta</taxon>
        <taxon>Tracheophyta</taxon>
        <taxon>Spermatophyta</taxon>
        <taxon>Magnoliopsida</taxon>
        <taxon>Liliopsida</taxon>
        <taxon>Poales</taxon>
        <taxon>Poaceae</taxon>
        <taxon>BOP clade</taxon>
        <taxon>Pooideae</taxon>
        <taxon>Stipodae</taxon>
        <taxon>Brachypodieae</taxon>
        <taxon>Brachypodium</taxon>
    </lineage>
</organism>
<reference evidence="2" key="2">
    <citation type="submission" date="2017-06" db="EMBL/GenBank/DDBJ databases">
        <title>WGS assembly of Brachypodium distachyon.</title>
        <authorList>
            <consortium name="The International Brachypodium Initiative"/>
            <person name="Lucas S."/>
            <person name="Harmon-Smith M."/>
            <person name="Lail K."/>
            <person name="Tice H."/>
            <person name="Grimwood J."/>
            <person name="Bruce D."/>
            <person name="Barry K."/>
            <person name="Shu S."/>
            <person name="Lindquist E."/>
            <person name="Wang M."/>
            <person name="Pitluck S."/>
            <person name="Vogel J.P."/>
            <person name="Garvin D.F."/>
            <person name="Mockler T.C."/>
            <person name="Schmutz J."/>
            <person name="Rokhsar D."/>
            <person name="Bevan M.W."/>
        </authorList>
    </citation>
    <scope>NUCLEOTIDE SEQUENCE</scope>
    <source>
        <strain evidence="2">Bd21</strain>
    </source>
</reference>
<reference evidence="2 3" key="1">
    <citation type="journal article" date="2010" name="Nature">
        <title>Genome sequencing and analysis of the model grass Brachypodium distachyon.</title>
        <authorList>
            <consortium name="International Brachypodium Initiative"/>
        </authorList>
    </citation>
    <scope>NUCLEOTIDE SEQUENCE [LARGE SCALE GENOMIC DNA]</scope>
    <source>
        <strain evidence="2 3">Bd21</strain>
    </source>
</reference>
<evidence type="ECO:0000313" key="4">
    <source>
        <dbReference type="Proteomes" id="UP000008810"/>
    </source>
</evidence>
<dbReference type="InParanoid" id="A0A2K2CQB1"/>
<gene>
    <name evidence="2" type="ORF">BRADI_4g26125v3</name>
</gene>
<name>A0A2K2CQB1_BRADI</name>
<dbReference type="EMBL" id="CM000883">
    <property type="protein sequence ID" value="PNT64211.1"/>
    <property type="molecule type" value="Genomic_DNA"/>
</dbReference>
<dbReference type="AlphaFoldDB" id="A0A2K2CQB1"/>
<dbReference type="Proteomes" id="UP000008810">
    <property type="component" value="Chromosome 4"/>
</dbReference>
<feature type="compositionally biased region" description="Basic residues" evidence="1">
    <location>
        <begin position="58"/>
        <end position="67"/>
    </location>
</feature>
<dbReference type="Gramene" id="PNT64211">
    <property type="protein sequence ID" value="PNT64211"/>
    <property type="gene ID" value="BRADI_4g26125v3"/>
</dbReference>